<dbReference type="InterPro" id="IPR032816">
    <property type="entry name" value="VTT_dom"/>
</dbReference>
<dbReference type="GO" id="GO:0005886">
    <property type="term" value="C:plasma membrane"/>
    <property type="evidence" value="ECO:0007669"/>
    <property type="project" value="UniProtKB-SubCell"/>
</dbReference>
<dbReference type="EMBL" id="PVWK01000042">
    <property type="protein sequence ID" value="PSB31087.1"/>
    <property type="molecule type" value="Genomic_DNA"/>
</dbReference>
<dbReference type="OrthoDB" id="9813426at2"/>
<feature type="domain" description="VTT" evidence="8">
    <location>
        <begin position="36"/>
        <end position="162"/>
    </location>
</feature>
<feature type="transmembrane region" description="Helical" evidence="7">
    <location>
        <begin position="176"/>
        <end position="198"/>
    </location>
</feature>
<keyword evidence="3" id="KW-1003">Cell membrane</keyword>
<proteinExistence type="inferred from homology"/>
<reference evidence="9 10" key="2">
    <citation type="submission" date="2018-03" db="EMBL/GenBank/DDBJ databases">
        <title>The ancient ancestry and fast evolution of plastids.</title>
        <authorList>
            <person name="Moore K.R."/>
            <person name="Magnabosco C."/>
            <person name="Momper L."/>
            <person name="Gold D.A."/>
            <person name="Bosak T."/>
            <person name="Fournier G.P."/>
        </authorList>
    </citation>
    <scope>NUCLEOTIDE SEQUENCE [LARGE SCALE GENOMIC DNA]</scope>
    <source>
        <strain evidence="9 10">ULC18</strain>
    </source>
</reference>
<feature type="transmembrane region" description="Helical" evidence="7">
    <location>
        <begin position="56"/>
        <end position="78"/>
    </location>
</feature>
<sequence length="221" mass="24390">MSLDFISVETIEEVAQQYGYWAVFLGIFLESLGLPIPGETVTLAGGFLAGNDQLNYWMVLADASLGAILGGNVGYWIGRRGGWSLLLRVGRLFRIGEEQLESLKRQFSENASRTVFMGRFIALLRTFASPLAGIVQMPYLTFTVYNTLGAITWASVMVSLSYFAGQFVPLEKMVAWAGQFAFVMLFIAIAWIAVPLWLESRKAKEIAESDPQPDDQPASGL</sequence>
<evidence type="ECO:0000256" key="4">
    <source>
        <dbReference type="ARBA" id="ARBA00022692"/>
    </source>
</evidence>
<dbReference type="Pfam" id="PF09335">
    <property type="entry name" value="VTT_dom"/>
    <property type="match status" value="1"/>
</dbReference>
<dbReference type="Proteomes" id="UP000239576">
    <property type="component" value="Unassembled WGS sequence"/>
</dbReference>
<evidence type="ECO:0000256" key="1">
    <source>
        <dbReference type="ARBA" id="ARBA00004651"/>
    </source>
</evidence>
<keyword evidence="4 7" id="KW-0812">Transmembrane</keyword>
<evidence type="ECO:0000259" key="8">
    <source>
        <dbReference type="Pfam" id="PF09335"/>
    </source>
</evidence>
<evidence type="ECO:0000313" key="10">
    <source>
        <dbReference type="Proteomes" id="UP000239576"/>
    </source>
</evidence>
<keyword evidence="5 7" id="KW-1133">Transmembrane helix</keyword>
<dbReference type="InterPro" id="IPR051311">
    <property type="entry name" value="DedA_domain"/>
</dbReference>
<comment type="subcellular location">
    <subcellularLocation>
        <location evidence="1">Cell membrane</location>
        <topology evidence="1">Multi-pass membrane protein</topology>
    </subcellularLocation>
</comment>
<evidence type="ECO:0000256" key="5">
    <source>
        <dbReference type="ARBA" id="ARBA00022989"/>
    </source>
</evidence>
<comment type="caution">
    <text evidence="9">The sequence shown here is derived from an EMBL/GenBank/DDBJ whole genome shotgun (WGS) entry which is preliminary data.</text>
</comment>
<evidence type="ECO:0000313" key="9">
    <source>
        <dbReference type="EMBL" id="PSB31087.1"/>
    </source>
</evidence>
<dbReference type="AlphaFoldDB" id="A0A2T1EEA6"/>
<evidence type="ECO:0000256" key="7">
    <source>
        <dbReference type="SAM" id="Phobius"/>
    </source>
</evidence>
<dbReference type="RefSeq" id="WP_106255729.1">
    <property type="nucleotide sequence ID" value="NZ_CAWNSW010000091.1"/>
</dbReference>
<feature type="transmembrane region" description="Helical" evidence="7">
    <location>
        <begin position="144"/>
        <end position="164"/>
    </location>
</feature>
<feature type="transmembrane region" description="Helical" evidence="7">
    <location>
        <begin position="18"/>
        <end position="36"/>
    </location>
</feature>
<comment type="similarity">
    <text evidence="2">Belongs to the DedA family.</text>
</comment>
<evidence type="ECO:0000256" key="2">
    <source>
        <dbReference type="ARBA" id="ARBA00010792"/>
    </source>
</evidence>
<gene>
    <name evidence="9" type="ORF">C7B82_07725</name>
</gene>
<accession>A0A2T1EEA6</accession>
<protein>
    <submittedName>
        <fullName evidence="9">DedA family protein</fullName>
    </submittedName>
</protein>
<evidence type="ECO:0000256" key="3">
    <source>
        <dbReference type="ARBA" id="ARBA00022475"/>
    </source>
</evidence>
<evidence type="ECO:0000256" key="6">
    <source>
        <dbReference type="ARBA" id="ARBA00023136"/>
    </source>
</evidence>
<dbReference type="PANTHER" id="PTHR42709:SF6">
    <property type="entry name" value="UNDECAPRENYL PHOSPHATE TRANSPORTER A"/>
    <property type="match status" value="1"/>
</dbReference>
<keyword evidence="10" id="KW-1185">Reference proteome</keyword>
<reference evidence="10" key="1">
    <citation type="submission" date="2018-02" db="EMBL/GenBank/DDBJ databases">
        <authorList>
            <person name="Moore K."/>
            <person name="Momper L."/>
        </authorList>
    </citation>
    <scope>NUCLEOTIDE SEQUENCE [LARGE SCALE GENOMIC DNA]</scope>
    <source>
        <strain evidence="10">ULC18</strain>
    </source>
</reference>
<organism evidence="9 10">
    <name type="scientific">Stenomitos frigidus ULC18</name>
    <dbReference type="NCBI Taxonomy" id="2107698"/>
    <lineage>
        <taxon>Bacteria</taxon>
        <taxon>Bacillati</taxon>
        <taxon>Cyanobacteriota</taxon>
        <taxon>Cyanophyceae</taxon>
        <taxon>Leptolyngbyales</taxon>
        <taxon>Leptolyngbyaceae</taxon>
        <taxon>Stenomitos</taxon>
    </lineage>
</organism>
<name>A0A2T1EEA6_9CYAN</name>
<keyword evidence="6 7" id="KW-0472">Membrane</keyword>
<dbReference type="PANTHER" id="PTHR42709">
    <property type="entry name" value="ALKALINE PHOSPHATASE LIKE PROTEIN"/>
    <property type="match status" value="1"/>
</dbReference>